<sequence>VRAGVAGELCIGGVGLARGYLDQAALSAERFVA</sequence>
<feature type="non-terminal residue" evidence="1">
    <location>
        <position position="1"/>
    </location>
</feature>
<name>A0A656GN93_PSEA0</name>
<proteinExistence type="predicted"/>
<dbReference type="SUPFAM" id="SSF56801">
    <property type="entry name" value="Acetyl-CoA synthetase-like"/>
    <property type="match status" value="1"/>
</dbReference>
<evidence type="ECO:0000313" key="2">
    <source>
        <dbReference type="Proteomes" id="UP000003465"/>
    </source>
</evidence>
<dbReference type="EMBL" id="AEAG01003320">
    <property type="protein sequence ID" value="EGH27087.1"/>
    <property type="molecule type" value="Genomic_DNA"/>
</dbReference>
<dbReference type="AlphaFoldDB" id="A0A656GN93"/>
<gene>
    <name evidence="1" type="ORF">PSYMO_38588</name>
</gene>
<dbReference type="Proteomes" id="UP000003465">
    <property type="component" value="Unassembled WGS sequence"/>
</dbReference>
<reference evidence="1 2" key="1">
    <citation type="journal article" date="2011" name="PLoS Pathog.">
        <title>Dynamic evolution of pathogenicity revealed by sequencing and comparative genomics of 19 Pseudomonas syringae isolates.</title>
        <authorList>
            <person name="Baltrus D.A."/>
            <person name="Nishimura M.T."/>
            <person name="Romanchuk A."/>
            <person name="Chang J.H."/>
            <person name="Mukhtar M.S."/>
            <person name="Cherkis K."/>
            <person name="Roach J."/>
            <person name="Grant S.R."/>
            <person name="Jones C.D."/>
            <person name="Dangl J.L."/>
        </authorList>
    </citation>
    <scope>NUCLEOTIDE SEQUENCE [LARGE SCALE GENOMIC DNA]</scope>
    <source>
        <strain evidence="1 2">301020</strain>
    </source>
</reference>
<feature type="non-terminal residue" evidence="1">
    <location>
        <position position="33"/>
    </location>
</feature>
<accession>A0A656GN93</accession>
<organism evidence="1 2">
    <name type="scientific">Pseudomonas amygdali pv. mori str. 301020</name>
    <dbReference type="NCBI Taxonomy" id="629261"/>
    <lineage>
        <taxon>Bacteria</taxon>
        <taxon>Pseudomonadati</taxon>
        <taxon>Pseudomonadota</taxon>
        <taxon>Gammaproteobacteria</taxon>
        <taxon>Pseudomonadales</taxon>
        <taxon>Pseudomonadaceae</taxon>
        <taxon>Pseudomonas</taxon>
        <taxon>Pseudomonas amygdali</taxon>
    </lineage>
</organism>
<dbReference type="Gene3D" id="2.30.38.10">
    <property type="entry name" value="Luciferase, Domain 3"/>
    <property type="match status" value="1"/>
</dbReference>
<evidence type="ECO:0000313" key="1">
    <source>
        <dbReference type="EMBL" id="EGH27087.1"/>
    </source>
</evidence>
<comment type="caution">
    <text evidence="1">The sequence shown here is derived from an EMBL/GenBank/DDBJ whole genome shotgun (WGS) entry which is preliminary data.</text>
</comment>
<protein>
    <submittedName>
        <fullName evidence="1">Peptide synthase</fullName>
    </submittedName>
</protein>